<dbReference type="SUPFAM" id="SSF51717">
    <property type="entry name" value="Dihydropteroate synthetase-like"/>
    <property type="match status" value="1"/>
</dbReference>
<gene>
    <name evidence="4" type="ORF">L0665_05990</name>
</gene>
<dbReference type="RefSeq" id="WP_274924792.1">
    <property type="nucleotide sequence ID" value="NZ_JAKELO010000002.1"/>
</dbReference>
<comment type="similarity">
    <text evidence="1">Belongs to the MtrH family.</text>
</comment>
<dbReference type="InterPro" id="IPR023467">
    <property type="entry name" value="MeTrfase_MtrH/MtxH"/>
</dbReference>
<sequence>MYRFKTDQKTFDIAGVKVGGQPGERPTVLVGSMFYSRHKIVTDEKKGIFDTDAAEALIRRQAELGEITGNPALIDIISSSSEAVIRYIDFVAGMTDRPFLIDSASPGVKIAAIEYAKETGLEKRIIYNSVSAETKEDEFAALMKNGIEAGILLTYTKDLMRSRSREEMVEILAPKMEDAGVTKILVDTFVMDVPCLTPSNKATIEIKSHTGLPCGTAAHNAISTWKGLKKMLGKEGVKAADLTASLMPVFAGADFVLYGPVGACEYIFPAVFTVNTSYRYAARMKETIEV</sequence>
<dbReference type="Gene3D" id="3.20.20.20">
    <property type="entry name" value="Dihydropteroate synthase-like"/>
    <property type="match status" value="1"/>
</dbReference>
<organism evidence="4 5">
    <name type="scientific">Methanogenium marinum</name>
    <dbReference type="NCBI Taxonomy" id="348610"/>
    <lineage>
        <taxon>Archaea</taxon>
        <taxon>Methanobacteriati</taxon>
        <taxon>Methanobacteriota</taxon>
        <taxon>Stenosarchaea group</taxon>
        <taxon>Methanomicrobia</taxon>
        <taxon>Methanomicrobiales</taxon>
        <taxon>Methanomicrobiaceae</taxon>
        <taxon>Methanogenium</taxon>
    </lineage>
</organism>
<dbReference type="EC" id="2.1.1.86" evidence="4"/>
<protein>
    <submittedName>
        <fullName evidence="4">Tetrahydromethanopterin S-methyltransferase subunit H</fullName>
        <ecNumber evidence="4">2.1.1.86</ecNumber>
    </submittedName>
</protein>
<reference evidence="4" key="1">
    <citation type="submission" date="2022-01" db="EMBL/GenBank/DDBJ databases">
        <title>Draft genome of Methanogenium marinum DSM 15558.</title>
        <authorList>
            <person name="Chen S.-C."/>
            <person name="You Y.-T."/>
        </authorList>
    </citation>
    <scope>NUCLEOTIDE SEQUENCE</scope>
    <source>
        <strain evidence="4">DSM 15558</strain>
    </source>
</reference>
<dbReference type="NCBIfam" id="NF002142">
    <property type="entry name" value="PRK00979.1-1"/>
    <property type="match status" value="1"/>
</dbReference>
<evidence type="ECO:0000313" key="5">
    <source>
        <dbReference type="Proteomes" id="UP001143747"/>
    </source>
</evidence>
<dbReference type="GO" id="GO:0008168">
    <property type="term" value="F:methyltransferase activity"/>
    <property type="evidence" value="ECO:0007669"/>
    <property type="project" value="UniProtKB-KW"/>
</dbReference>
<keyword evidence="2 4" id="KW-0489">Methyltransferase</keyword>
<dbReference type="GO" id="GO:0006730">
    <property type="term" value="P:one-carbon metabolic process"/>
    <property type="evidence" value="ECO:0007669"/>
    <property type="project" value="InterPro"/>
</dbReference>
<dbReference type="Proteomes" id="UP001143747">
    <property type="component" value="Unassembled WGS sequence"/>
</dbReference>
<proteinExistence type="inferred from homology"/>
<dbReference type="InterPro" id="IPR011005">
    <property type="entry name" value="Dihydropteroate_synth-like_sf"/>
</dbReference>
<keyword evidence="3 4" id="KW-0808">Transferase</keyword>
<dbReference type="GO" id="GO:0032259">
    <property type="term" value="P:methylation"/>
    <property type="evidence" value="ECO:0007669"/>
    <property type="project" value="UniProtKB-KW"/>
</dbReference>
<dbReference type="Pfam" id="PF02007">
    <property type="entry name" value="MtrH"/>
    <property type="match status" value="1"/>
</dbReference>
<accession>A0A9Q4PY79</accession>
<evidence type="ECO:0000256" key="2">
    <source>
        <dbReference type="ARBA" id="ARBA00022603"/>
    </source>
</evidence>
<dbReference type="EMBL" id="JAKELO010000002">
    <property type="protein sequence ID" value="MDE4908158.1"/>
    <property type="molecule type" value="Genomic_DNA"/>
</dbReference>
<evidence type="ECO:0000313" key="4">
    <source>
        <dbReference type="EMBL" id="MDE4908158.1"/>
    </source>
</evidence>
<comment type="caution">
    <text evidence="4">The sequence shown here is derived from an EMBL/GenBank/DDBJ whole genome shotgun (WGS) entry which is preliminary data.</text>
</comment>
<evidence type="ECO:0000256" key="1">
    <source>
        <dbReference type="ARBA" id="ARBA00006230"/>
    </source>
</evidence>
<keyword evidence="5" id="KW-1185">Reference proteome</keyword>
<name>A0A9Q4PY79_9EURY</name>
<dbReference type="AlphaFoldDB" id="A0A9Q4PY79"/>
<evidence type="ECO:0000256" key="3">
    <source>
        <dbReference type="ARBA" id="ARBA00022679"/>
    </source>
</evidence>
<dbReference type="PIRSF" id="PIRSF004960">
    <property type="entry name" value="MtrH_MtxH"/>
    <property type="match status" value="1"/>
</dbReference>